<dbReference type="Proteomes" id="UP001196413">
    <property type="component" value="Unassembled WGS sequence"/>
</dbReference>
<keyword evidence="1" id="KW-0812">Transmembrane</keyword>
<comment type="caution">
    <text evidence="2">The sequence shown here is derived from an EMBL/GenBank/DDBJ whole genome shotgun (WGS) entry which is preliminary data.</text>
</comment>
<keyword evidence="1" id="KW-0472">Membrane</keyword>
<feature type="transmembrane region" description="Helical" evidence="1">
    <location>
        <begin position="55"/>
        <end position="79"/>
    </location>
</feature>
<name>A0AAD5QP81_PARTN</name>
<feature type="transmembrane region" description="Helical" evidence="1">
    <location>
        <begin position="108"/>
        <end position="128"/>
    </location>
</feature>
<protein>
    <submittedName>
        <fullName evidence="2">Uncharacterized protein</fullName>
    </submittedName>
</protein>
<keyword evidence="1" id="KW-1133">Transmembrane helix</keyword>
<organism evidence="2 3">
    <name type="scientific">Parelaphostrongylus tenuis</name>
    <name type="common">Meningeal worm</name>
    <dbReference type="NCBI Taxonomy" id="148309"/>
    <lineage>
        <taxon>Eukaryota</taxon>
        <taxon>Metazoa</taxon>
        <taxon>Ecdysozoa</taxon>
        <taxon>Nematoda</taxon>
        <taxon>Chromadorea</taxon>
        <taxon>Rhabditida</taxon>
        <taxon>Rhabditina</taxon>
        <taxon>Rhabditomorpha</taxon>
        <taxon>Strongyloidea</taxon>
        <taxon>Metastrongylidae</taxon>
        <taxon>Parelaphostrongylus</taxon>
    </lineage>
</organism>
<evidence type="ECO:0000313" key="2">
    <source>
        <dbReference type="EMBL" id="KAJ1356455.1"/>
    </source>
</evidence>
<sequence>MLFQQIRNFADRWQKIVDNMNATLSAVDVINDEWFFLSARNGTAMEKDFMRSITTAIFIPIMFNEIFIIYCEIVAYINLFTPTEEQYLWIRANYQEWTESLLNVIYNYVHYNILIMVIMMLYCCRLAYQREERISAFPLKFYAMKSTDEKAEYSNEGLAVMTSKELCLPWYLQDLLTGCQCLVVHYLAAEI</sequence>
<proteinExistence type="predicted"/>
<dbReference type="AlphaFoldDB" id="A0AAD5QP81"/>
<keyword evidence="3" id="KW-1185">Reference proteome</keyword>
<dbReference type="EMBL" id="JAHQIW010002820">
    <property type="protein sequence ID" value="KAJ1356455.1"/>
    <property type="molecule type" value="Genomic_DNA"/>
</dbReference>
<reference evidence="2" key="1">
    <citation type="submission" date="2021-06" db="EMBL/GenBank/DDBJ databases">
        <title>Parelaphostrongylus tenuis whole genome reference sequence.</title>
        <authorList>
            <person name="Garwood T.J."/>
            <person name="Larsen P.A."/>
            <person name="Fountain-Jones N.M."/>
            <person name="Garbe J.R."/>
            <person name="Macchietto M.G."/>
            <person name="Kania S.A."/>
            <person name="Gerhold R.W."/>
            <person name="Richards J.E."/>
            <person name="Wolf T.M."/>
        </authorList>
    </citation>
    <scope>NUCLEOTIDE SEQUENCE</scope>
    <source>
        <strain evidence="2">MNPRO001-30</strain>
        <tissue evidence="2">Meninges</tissue>
    </source>
</reference>
<evidence type="ECO:0000313" key="3">
    <source>
        <dbReference type="Proteomes" id="UP001196413"/>
    </source>
</evidence>
<accession>A0AAD5QP81</accession>
<evidence type="ECO:0000256" key="1">
    <source>
        <dbReference type="SAM" id="Phobius"/>
    </source>
</evidence>
<gene>
    <name evidence="2" type="ORF">KIN20_014181</name>
</gene>